<feature type="transmembrane region" description="Helical" evidence="1">
    <location>
        <begin position="308"/>
        <end position="331"/>
    </location>
</feature>
<dbReference type="EMBL" id="OU895878">
    <property type="protein sequence ID" value="CAG9801684.1"/>
    <property type="molecule type" value="Genomic_DNA"/>
</dbReference>
<organism evidence="3 4">
    <name type="scientific">Chironomus riparius</name>
    <dbReference type="NCBI Taxonomy" id="315576"/>
    <lineage>
        <taxon>Eukaryota</taxon>
        <taxon>Metazoa</taxon>
        <taxon>Ecdysozoa</taxon>
        <taxon>Arthropoda</taxon>
        <taxon>Hexapoda</taxon>
        <taxon>Insecta</taxon>
        <taxon>Pterygota</taxon>
        <taxon>Neoptera</taxon>
        <taxon>Endopterygota</taxon>
        <taxon>Diptera</taxon>
        <taxon>Nematocera</taxon>
        <taxon>Chironomoidea</taxon>
        <taxon>Chironomidae</taxon>
        <taxon>Chironominae</taxon>
        <taxon>Chironomus</taxon>
    </lineage>
</organism>
<dbReference type="Proteomes" id="UP001153620">
    <property type="component" value="Chromosome 2"/>
</dbReference>
<gene>
    <name evidence="3" type="ORF">CHIRRI_LOCUS4605</name>
</gene>
<keyword evidence="1" id="KW-0472">Membrane</keyword>
<protein>
    <submittedName>
        <fullName evidence="3">Uncharacterized protein</fullName>
    </submittedName>
</protein>
<keyword evidence="1" id="KW-1133">Transmembrane helix</keyword>
<accession>A0A9N9WMP8</accession>
<name>A0A9N9WMP8_9DIPT</name>
<proteinExistence type="predicted"/>
<dbReference type="OrthoDB" id="8192800at2759"/>
<evidence type="ECO:0000313" key="4">
    <source>
        <dbReference type="Proteomes" id="UP001153620"/>
    </source>
</evidence>
<reference evidence="3" key="1">
    <citation type="submission" date="2022-01" db="EMBL/GenBank/DDBJ databases">
        <authorList>
            <person name="King R."/>
        </authorList>
    </citation>
    <scope>NUCLEOTIDE SEQUENCE</scope>
</reference>
<keyword evidence="1" id="KW-0812">Transmembrane</keyword>
<keyword evidence="4" id="KW-1185">Reference proteome</keyword>
<sequence>MTFYWWNHWFWITCCFMLLVEQQHQSAIYAMPASFSSLETISTSLKSALVQNDNSFQLTNDQQQKISTGSKSAPLTFETSDTDDLRVGASEIDVEKIVKTSEWLSEKHNTKNESSNTADYKPKFVSVKLEMNVNSPKPEDIIKSFTLSNVNSTNENISTTMPTTMLSSVTDSNAILSSIKTSTTQTTKLIRINEESTSSKDEHILTVKSLNLSASDVTEPSDLNDTVEIVMTDEESNATEIAELSERKSKGLLGGFSEETKIVNNISSRSTFQVTHLSQSSTNDEKLSSEALFDTDTDNGGITMNTGIISIICVGIIGSLSAFSILFVYVYRRRFLNKPQALSEPDSSGYIDDSTIRDNSDELYSLDNDSFLNSLEAMTIQNYWTDSVKHTKL</sequence>
<keyword evidence="2" id="KW-0732">Signal</keyword>
<reference evidence="3" key="2">
    <citation type="submission" date="2022-10" db="EMBL/GenBank/DDBJ databases">
        <authorList>
            <consortium name="ENA_rothamsted_submissions"/>
            <consortium name="culmorum"/>
            <person name="King R."/>
        </authorList>
    </citation>
    <scope>NUCLEOTIDE SEQUENCE</scope>
</reference>
<evidence type="ECO:0000256" key="1">
    <source>
        <dbReference type="SAM" id="Phobius"/>
    </source>
</evidence>
<evidence type="ECO:0000313" key="3">
    <source>
        <dbReference type="EMBL" id="CAG9801684.1"/>
    </source>
</evidence>
<dbReference type="AlphaFoldDB" id="A0A9N9WMP8"/>
<feature type="signal peptide" evidence="2">
    <location>
        <begin position="1"/>
        <end position="22"/>
    </location>
</feature>
<feature type="chain" id="PRO_5040438803" evidence="2">
    <location>
        <begin position="23"/>
        <end position="393"/>
    </location>
</feature>
<evidence type="ECO:0000256" key="2">
    <source>
        <dbReference type="SAM" id="SignalP"/>
    </source>
</evidence>